<evidence type="ECO:0000313" key="3">
    <source>
        <dbReference type="Proteomes" id="UP000248584"/>
    </source>
</evidence>
<name>A0ABX5PTP5_9FLAO</name>
<protein>
    <recommendedName>
        <fullName evidence="4">Secreted protein</fullName>
    </recommendedName>
</protein>
<proteinExistence type="predicted"/>
<keyword evidence="1" id="KW-0732">Signal</keyword>
<reference evidence="2 3" key="1">
    <citation type="submission" date="2018-06" db="EMBL/GenBank/DDBJ databases">
        <title>Genomic Encyclopedia of Archaeal and Bacterial Type Strains, Phase II (KMG-II): from individual species to whole genera.</title>
        <authorList>
            <person name="Goeker M."/>
        </authorList>
    </citation>
    <scope>NUCLEOTIDE SEQUENCE [LARGE SCALE GENOMIC DNA]</scope>
    <source>
        <strain evidence="2 3">DSM 17205</strain>
    </source>
</reference>
<dbReference type="Proteomes" id="UP000248584">
    <property type="component" value="Unassembled WGS sequence"/>
</dbReference>
<feature type="signal peptide" evidence="1">
    <location>
        <begin position="1"/>
        <end position="24"/>
    </location>
</feature>
<dbReference type="EMBL" id="QKZR01000009">
    <property type="protein sequence ID" value="PZX36639.1"/>
    <property type="molecule type" value="Genomic_DNA"/>
</dbReference>
<keyword evidence="3" id="KW-1185">Reference proteome</keyword>
<evidence type="ECO:0000313" key="2">
    <source>
        <dbReference type="EMBL" id="PZX36639.1"/>
    </source>
</evidence>
<gene>
    <name evidence="2" type="ORF">LX97_03396</name>
</gene>
<dbReference type="PROSITE" id="PS51257">
    <property type="entry name" value="PROKAR_LIPOPROTEIN"/>
    <property type="match status" value="1"/>
</dbReference>
<feature type="chain" id="PRO_5045855132" description="Secreted protein" evidence="1">
    <location>
        <begin position="25"/>
        <end position="181"/>
    </location>
</feature>
<sequence length="181" mass="20397">MKNLFILVLLACLTVSCYTTQSLANRVETKPVVLTKELLTGLYENKIPDDFENSLWNDLCLHNSKKVHNVSEGNQVFIEFTEDKEIKVELYQNSILLDTMTLPGKPKKNYFTIRKGSHFFTLIILTSKVSKKTIIGNDANGDLLLSQGNSSNTMVLEDDLGDDFETVTATYMRLGDQRPGL</sequence>
<accession>A0ABX5PTP5</accession>
<organism evidence="2 3">
    <name type="scientific">Nonlabens dokdonensis</name>
    <dbReference type="NCBI Taxonomy" id="328515"/>
    <lineage>
        <taxon>Bacteria</taxon>
        <taxon>Pseudomonadati</taxon>
        <taxon>Bacteroidota</taxon>
        <taxon>Flavobacteriia</taxon>
        <taxon>Flavobacteriales</taxon>
        <taxon>Flavobacteriaceae</taxon>
        <taxon>Nonlabens</taxon>
    </lineage>
</organism>
<dbReference type="RefSeq" id="WP_041567171.1">
    <property type="nucleotide sequence ID" value="NZ_QKZR01000009.1"/>
</dbReference>
<evidence type="ECO:0000256" key="1">
    <source>
        <dbReference type="SAM" id="SignalP"/>
    </source>
</evidence>
<evidence type="ECO:0008006" key="4">
    <source>
        <dbReference type="Google" id="ProtNLM"/>
    </source>
</evidence>
<comment type="caution">
    <text evidence="2">The sequence shown here is derived from an EMBL/GenBank/DDBJ whole genome shotgun (WGS) entry which is preliminary data.</text>
</comment>